<evidence type="ECO:0000256" key="2">
    <source>
        <dbReference type="SAM" id="Phobius"/>
    </source>
</evidence>
<sequence length="155" mass="16393">MKREFSSTSRENQLSSSSCTDKRKQEGKIRLAVVSGFFSTVGSLFGKFAGGADASSISGLLLKGVLLVLMVTTNTVGCTFFVKALNASGSSLPCTITSAATSYICSAFAGSLIFNESTSLTWWCGISFVILGLLLISRTPSKDDYVPSTKKSKSQ</sequence>
<keyword evidence="2 4" id="KW-0812">Transmembrane</keyword>
<dbReference type="Proteomes" id="UP000053105">
    <property type="component" value="Unassembled WGS sequence"/>
</dbReference>
<evidence type="ECO:0000256" key="1">
    <source>
        <dbReference type="SAM" id="MobiDB-lite"/>
    </source>
</evidence>
<dbReference type="InterPro" id="IPR037185">
    <property type="entry name" value="EmrE-like"/>
</dbReference>
<keyword evidence="5" id="KW-1185">Reference proteome</keyword>
<dbReference type="PANTHER" id="PTHR31965:SF1">
    <property type="entry name" value="TRANSMEMBRANE PROTEIN 42"/>
    <property type="match status" value="1"/>
</dbReference>
<proteinExistence type="predicted"/>
<dbReference type="GO" id="GO:0016020">
    <property type="term" value="C:membrane"/>
    <property type="evidence" value="ECO:0007669"/>
    <property type="project" value="InterPro"/>
</dbReference>
<reference evidence="4 5" key="1">
    <citation type="submission" date="2015-07" db="EMBL/GenBank/DDBJ databases">
        <title>The genome of Melipona quadrifasciata.</title>
        <authorList>
            <person name="Pan H."/>
            <person name="Kapheim K."/>
        </authorList>
    </citation>
    <scope>NUCLEOTIDE SEQUENCE [LARGE SCALE GENOMIC DNA]</scope>
    <source>
        <strain evidence="4">0111107301</strain>
        <tissue evidence="4">Whole body</tissue>
    </source>
</reference>
<dbReference type="Gene3D" id="1.10.3730.20">
    <property type="match status" value="1"/>
</dbReference>
<evidence type="ECO:0000313" key="5">
    <source>
        <dbReference type="Proteomes" id="UP000053105"/>
    </source>
</evidence>
<dbReference type="EMBL" id="KQ435694">
    <property type="protein sequence ID" value="KOX80915.1"/>
    <property type="molecule type" value="Genomic_DNA"/>
</dbReference>
<feature type="transmembrane region" description="Helical" evidence="2">
    <location>
        <begin position="94"/>
        <end position="114"/>
    </location>
</feature>
<feature type="compositionally biased region" description="Polar residues" evidence="1">
    <location>
        <begin position="1"/>
        <end position="19"/>
    </location>
</feature>
<evidence type="ECO:0000259" key="3">
    <source>
        <dbReference type="Pfam" id="PF00892"/>
    </source>
</evidence>
<feature type="transmembrane region" description="Helical" evidence="2">
    <location>
        <begin position="120"/>
        <end position="136"/>
    </location>
</feature>
<organism evidence="4 5">
    <name type="scientific">Melipona quadrifasciata</name>
    <dbReference type="NCBI Taxonomy" id="166423"/>
    <lineage>
        <taxon>Eukaryota</taxon>
        <taxon>Metazoa</taxon>
        <taxon>Ecdysozoa</taxon>
        <taxon>Arthropoda</taxon>
        <taxon>Hexapoda</taxon>
        <taxon>Insecta</taxon>
        <taxon>Pterygota</taxon>
        <taxon>Neoptera</taxon>
        <taxon>Endopterygota</taxon>
        <taxon>Hymenoptera</taxon>
        <taxon>Apocrita</taxon>
        <taxon>Aculeata</taxon>
        <taxon>Apoidea</taxon>
        <taxon>Anthophila</taxon>
        <taxon>Apidae</taxon>
        <taxon>Melipona</taxon>
    </lineage>
</organism>
<evidence type="ECO:0000313" key="4">
    <source>
        <dbReference type="EMBL" id="KOX80915.1"/>
    </source>
</evidence>
<dbReference type="InterPro" id="IPR039632">
    <property type="entry name" value="TMEM42"/>
</dbReference>
<feature type="transmembrane region" description="Helical" evidence="2">
    <location>
        <begin position="61"/>
        <end position="82"/>
    </location>
</feature>
<dbReference type="OrthoDB" id="5854584at2759"/>
<dbReference type="AlphaFoldDB" id="A0A0M9AB37"/>
<feature type="region of interest" description="Disordered" evidence="1">
    <location>
        <begin position="1"/>
        <end position="21"/>
    </location>
</feature>
<dbReference type="InterPro" id="IPR000620">
    <property type="entry name" value="EamA_dom"/>
</dbReference>
<feature type="transmembrane region" description="Helical" evidence="2">
    <location>
        <begin position="31"/>
        <end position="49"/>
    </location>
</feature>
<protein>
    <submittedName>
        <fullName evidence="4">Transmembrane protein 42</fullName>
    </submittedName>
</protein>
<keyword evidence="2" id="KW-0472">Membrane</keyword>
<accession>A0A0M9AB37</accession>
<keyword evidence="2" id="KW-1133">Transmembrane helix</keyword>
<gene>
    <name evidence="4" type="ORF">WN51_00832</name>
</gene>
<dbReference type="SUPFAM" id="SSF103481">
    <property type="entry name" value="Multidrug resistance efflux transporter EmrE"/>
    <property type="match status" value="1"/>
</dbReference>
<dbReference type="Pfam" id="PF00892">
    <property type="entry name" value="EamA"/>
    <property type="match status" value="1"/>
</dbReference>
<feature type="domain" description="EamA" evidence="3">
    <location>
        <begin position="32"/>
        <end position="137"/>
    </location>
</feature>
<dbReference type="PANTHER" id="PTHR31965">
    <property type="entry name" value="TRANSMEMBRANE PROTEIN 42"/>
    <property type="match status" value="1"/>
</dbReference>
<name>A0A0M9AB37_9HYME</name>